<proteinExistence type="predicted"/>
<protein>
    <submittedName>
        <fullName evidence="1">Uncharacterized protein</fullName>
    </submittedName>
</protein>
<dbReference type="OrthoDB" id="3396976at2"/>
<accession>A0A545AQY5</accession>
<dbReference type="RefSeq" id="WP_142705640.1">
    <property type="nucleotide sequence ID" value="NZ_VIRS01000011.1"/>
</dbReference>
<name>A0A545AQY5_9ACTN</name>
<organism evidence="1 2">
    <name type="scientific">Cryptosporangium phraense</name>
    <dbReference type="NCBI Taxonomy" id="2593070"/>
    <lineage>
        <taxon>Bacteria</taxon>
        <taxon>Bacillati</taxon>
        <taxon>Actinomycetota</taxon>
        <taxon>Actinomycetes</taxon>
        <taxon>Cryptosporangiales</taxon>
        <taxon>Cryptosporangiaceae</taxon>
        <taxon>Cryptosporangium</taxon>
    </lineage>
</organism>
<dbReference type="EMBL" id="VIRS01000011">
    <property type="protein sequence ID" value="TQS43727.1"/>
    <property type="molecule type" value="Genomic_DNA"/>
</dbReference>
<evidence type="ECO:0000313" key="2">
    <source>
        <dbReference type="Proteomes" id="UP000317982"/>
    </source>
</evidence>
<sequence>MPPARSIAHVSLLYLARHAGLSGFARSRYVTRLRRDRDAGNTGFNADGKLIAGLKADLQFGTAGAGVTEAVATVSPRLRGRYRALAPGLLTYLRAMPERLRCAPVSLSQPTVVVADLPIKLRAHLGVQHPDGSVEVVWFWCDEEPPKSETVALVHHLLAEHLELLHPAASRVVILDVRRGTRYEAPLGISGHNLDGFIASEAAAFRASWSAAAA</sequence>
<reference evidence="1 2" key="1">
    <citation type="submission" date="2019-07" db="EMBL/GenBank/DDBJ databases">
        <title>Cryptosporangium phraense sp. nov., isolated from plant litter.</title>
        <authorList>
            <person name="Suriyachadkun C."/>
        </authorList>
    </citation>
    <scope>NUCLEOTIDE SEQUENCE [LARGE SCALE GENOMIC DNA]</scope>
    <source>
        <strain evidence="1 2">A-T 5661</strain>
    </source>
</reference>
<keyword evidence="2" id="KW-1185">Reference proteome</keyword>
<dbReference type="AlphaFoldDB" id="A0A545AQY5"/>
<evidence type="ECO:0000313" key="1">
    <source>
        <dbReference type="EMBL" id="TQS43727.1"/>
    </source>
</evidence>
<gene>
    <name evidence="1" type="ORF">FL583_16950</name>
</gene>
<comment type="caution">
    <text evidence="1">The sequence shown here is derived from an EMBL/GenBank/DDBJ whole genome shotgun (WGS) entry which is preliminary data.</text>
</comment>
<dbReference type="Proteomes" id="UP000317982">
    <property type="component" value="Unassembled WGS sequence"/>
</dbReference>
<dbReference type="InParanoid" id="A0A545AQY5"/>